<evidence type="ECO:0000313" key="5">
    <source>
        <dbReference type="EMBL" id="KAI5077676.1"/>
    </source>
</evidence>
<name>A0A9D4V1E8_ADICA</name>
<keyword evidence="2 3" id="KW-0808">Transferase</keyword>
<dbReference type="Proteomes" id="UP000886520">
    <property type="component" value="Chromosome 7"/>
</dbReference>
<dbReference type="EMBL" id="JABFUD020000007">
    <property type="protein sequence ID" value="KAI5077676.1"/>
    <property type="molecule type" value="Genomic_DNA"/>
</dbReference>
<dbReference type="Gene3D" id="3.40.50.2000">
    <property type="entry name" value="Glycogen Phosphorylase B"/>
    <property type="match status" value="2"/>
</dbReference>
<dbReference type="PROSITE" id="PS00375">
    <property type="entry name" value="UDPGT"/>
    <property type="match status" value="1"/>
</dbReference>
<evidence type="ECO:0000256" key="1">
    <source>
        <dbReference type="ARBA" id="ARBA00009995"/>
    </source>
</evidence>
<proteinExistence type="inferred from homology"/>
<dbReference type="AlphaFoldDB" id="A0A9D4V1E8"/>
<sequence>MACEAASRRRHHALAVALPGQGHVIPLMRFCKKMAQQEGFTITFVHITGAYFTSEQRRQPPLNLHQHHDGKQRDGEDEGGMTLDIRRVQIAMPDPSQLAGAGAMECFFAAVDSISPQIEQLLLQPYDPPITCLISDLFITGPTQRVADKFNLPRIAFYPSSQSLLLLANYIQEGALSLEEILKALEARERLKDTIFKEGLPGLPTIKVRDLIEHITENSKQRFLWVFRPDLVKDAPFTTFPEELLSKTQGRGFATHWVPQVKVLSHQSTGGFLTHCGWNSTLEAISHGVPMLCFPYFADQFLNAKFIIEEWKVGLGFEESKESGLIAKEEIQRVIQRLFETEEGEHLHSNAKAFRDACVQSYLPKGEAFNNIQSIVNSLT</sequence>
<dbReference type="FunFam" id="3.40.50.2000:FF:000431">
    <property type="entry name" value="UDP-glycosyltransferase 90A1"/>
    <property type="match status" value="1"/>
</dbReference>
<dbReference type="InterPro" id="IPR035595">
    <property type="entry name" value="UDP_glycos_trans_CS"/>
</dbReference>
<gene>
    <name evidence="5" type="ORF">GOP47_0007500</name>
</gene>
<dbReference type="GO" id="GO:0080044">
    <property type="term" value="F:quercetin 7-O-glucosyltransferase activity"/>
    <property type="evidence" value="ECO:0007669"/>
    <property type="project" value="TreeGrafter"/>
</dbReference>
<dbReference type="PANTHER" id="PTHR11926">
    <property type="entry name" value="GLUCOSYL/GLUCURONOSYL TRANSFERASES"/>
    <property type="match status" value="1"/>
</dbReference>
<evidence type="ECO:0000256" key="3">
    <source>
        <dbReference type="RuleBase" id="RU003718"/>
    </source>
</evidence>
<evidence type="ECO:0000256" key="4">
    <source>
        <dbReference type="SAM" id="MobiDB-lite"/>
    </source>
</evidence>
<keyword evidence="3" id="KW-0328">Glycosyltransferase</keyword>
<feature type="region of interest" description="Disordered" evidence="4">
    <location>
        <begin position="58"/>
        <end position="79"/>
    </location>
</feature>
<reference evidence="5" key="1">
    <citation type="submission" date="2021-01" db="EMBL/GenBank/DDBJ databases">
        <title>Adiantum capillus-veneris genome.</title>
        <authorList>
            <person name="Fang Y."/>
            <person name="Liao Q."/>
        </authorList>
    </citation>
    <scope>NUCLEOTIDE SEQUENCE</scope>
    <source>
        <strain evidence="5">H3</strain>
        <tissue evidence="5">Leaf</tissue>
    </source>
</reference>
<evidence type="ECO:0000256" key="2">
    <source>
        <dbReference type="ARBA" id="ARBA00022679"/>
    </source>
</evidence>
<dbReference type="PANTHER" id="PTHR11926:SF774">
    <property type="entry name" value="UDP-GLYCOSYLTRANSFERASE 85A1-RELATED"/>
    <property type="match status" value="1"/>
</dbReference>
<dbReference type="OrthoDB" id="5835829at2759"/>
<comment type="caution">
    <text evidence="5">The sequence shown here is derived from an EMBL/GenBank/DDBJ whole genome shotgun (WGS) entry which is preliminary data.</text>
</comment>
<dbReference type="SUPFAM" id="SSF53756">
    <property type="entry name" value="UDP-Glycosyltransferase/glycogen phosphorylase"/>
    <property type="match status" value="1"/>
</dbReference>
<dbReference type="GO" id="GO:0080043">
    <property type="term" value="F:quercetin 3-O-glucosyltransferase activity"/>
    <property type="evidence" value="ECO:0007669"/>
    <property type="project" value="TreeGrafter"/>
</dbReference>
<dbReference type="CDD" id="cd03784">
    <property type="entry name" value="GT1_Gtf-like"/>
    <property type="match status" value="1"/>
</dbReference>
<evidence type="ECO:0000313" key="6">
    <source>
        <dbReference type="Proteomes" id="UP000886520"/>
    </source>
</evidence>
<evidence type="ECO:0008006" key="7">
    <source>
        <dbReference type="Google" id="ProtNLM"/>
    </source>
</evidence>
<protein>
    <recommendedName>
        <fullName evidence="7">Glycosyltransferase</fullName>
    </recommendedName>
</protein>
<dbReference type="InterPro" id="IPR002213">
    <property type="entry name" value="UDP_glucos_trans"/>
</dbReference>
<comment type="similarity">
    <text evidence="1 3">Belongs to the UDP-glycosyltransferase family.</text>
</comment>
<organism evidence="5 6">
    <name type="scientific">Adiantum capillus-veneris</name>
    <name type="common">Maidenhair fern</name>
    <dbReference type="NCBI Taxonomy" id="13818"/>
    <lineage>
        <taxon>Eukaryota</taxon>
        <taxon>Viridiplantae</taxon>
        <taxon>Streptophyta</taxon>
        <taxon>Embryophyta</taxon>
        <taxon>Tracheophyta</taxon>
        <taxon>Polypodiopsida</taxon>
        <taxon>Polypodiidae</taxon>
        <taxon>Polypodiales</taxon>
        <taxon>Pteridineae</taxon>
        <taxon>Pteridaceae</taxon>
        <taxon>Vittarioideae</taxon>
        <taxon>Adiantum</taxon>
    </lineage>
</organism>
<accession>A0A9D4V1E8</accession>
<keyword evidence="6" id="KW-1185">Reference proteome</keyword>
<dbReference type="Pfam" id="PF00201">
    <property type="entry name" value="UDPGT"/>
    <property type="match status" value="1"/>
</dbReference>